<evidence type="ECO:0000313" key="3">
    <source>
        <dbReference type="EMBL" id="KEJ92563.1"/>
    </source>
</evidence>
<reference evidence="3 4" key="1">
    <citation type="submission" date="2014-04" db="EMBL/GenBank/DDBJ databases">
        <title>Draft Genome Sequence of Synergistes jonesii.</title>
        <authorList>
            <person name="Coil D.A."/>
            <person name="Eisen J.A."/>
            <person name="Holland-Moritz H.E."/>
        </authorList>
    </citation>
    <scope>NUCLEOTIDE SEQUENCE [LARGE SCALE GENOMIC DNA]</scope>
    <source>
        <strain evidence="3 4">78-1</strain>
    </source>
</reference>
<dbReference type="Proteomes" id="UP000027665">
    <property type="component" value="Unassembled WGS sequence"/>
</dbReference>
<protein>
    <recommendedName>
        <fullName evidence="2">Smf/DprA SLOG domain-containing protein</fullName>
    </recommendedName>
</protein>
<dbReference type="RefSeq" id="WP_037975706.1">
    <property type="nucleotide sequence ID" value="NZ_JMKI01000026.1"/>
</dbReference>
<comment type="caution">
    <text evidence="3">The sequence shown here is derived from an EMBL/GenBank/DDBJ whole genome shotgun (WGS) entry which is preliminary data.</text>
</comment>
<dbReference type="OrthoDB" id="9785707at2"/>
<dbReference type="NCBIfam" id="TIGR00732">
    <property type="entry name" value="dprA"/>
    <property type="match status" value="1"/>
</dbReference>
<dbReference type="GeneID" id="90983438"/>
<dbReference type="STRING" id="2754.EH55_03645"/>
<dbReference type="InterPro" id="IPR057666">
    <property type="entry name" value="DrpA_SLOG"/>
</dbReference>
<dbReference type="Pfam" id="PF02481">
    <property type="entry name" value="DNA_processg_A"/>
    <property type="match status" value="1"/>
</dbReference>
<dbReference type="eggNOG" id="COG0758">
    <property type="taxonomic scope" value="Bacteria"/>
</dbReference>
<name>A0A073IQF4_9BACT</name>
<evidence type="ECO:0000256" key="1">
    <source>
        <dbReference type="ARBA" id="ARBA00006525"/>
    </source>
</evidence>
<dbReference type="AlphaFoldDB" id="A0A073IQF4"/>
<proteinExistence type="inferred from homology"/>
<dbReference type="InterPro" id="IPR003488">
    <property type="entry name" value="DprA"/>
</dbReference>
<dbReference type="PANTHER" id="PTHR43022">
    <property type="entry name" value="PROTEIN SMF"/>
    <property type="match status" value="1"/>
</dbReference>
<organism evidence="3 4">
    <name type="scientific">Synergistes jonesii</name>
    <dbReference type="NCBI Taxonomy" id="2754"/>
    <lineage>
        <taxon>Bacteria</taxon>
        <taxon>Thermotogati</taxon>
        <taxon>Synergistota</taxon>
        <taxon>Synergistia</taxon>
        <taxon>Synergistales</taxon>
        <taxon>Synergistaceae</taxon>
        <taxon>Synergistes</taxon>
    </lineage>
</organism>
<evidence type="ECO:0000259" key="2">
    <source>
        <dbReference type="Pfam" id="PF02481"/>
    </source>
</evidence>
<dbReference type="EMBL" id="JMKI01000026">
    <property type="protein sequence ID" value="KEJ92563.1"/>
    <property type="molecule type" value="Genomic_DNA"/>
</dbReference>
<sequence length="365" mass="39451">MDERVKMLMLLNYINAGAAVLAKFLMSGAEARELWEPGKADVAKEAVGEKGLARLRAANNEAWAEREFERAQKSAVTLIFIEGGDYPEELGELKNAPLMLYFKGNIEKLRRRPRVGVVGTRRMSSYGRAVARGVGRLCAEYGMPLVSGGAWGVDGESQRACCENGGDTFAVLGTGVDVAYPQSNAELFRKISEEGALISEFPLGSGGEPWHFPQRNRIIAALSEKLVVVEAPFKSGSMITARIALELGREIWAVPGQIGSYNSEGTNRLIFDGAFPYISDEAFMTACGIEPAKRKGAPAAEPADLSAEDRKILAALKENGETTIDNLSISVKMGASDLLKNIALLSAKGLVFMSAPGRYSIRRKL</sequence>
<feature type="domain" description="Smf/DprA SLOG" evidence="2">
    <location>
        <begin position="78"/>
        <end position="283"/>
    </location>
</feature>
<evidence type="ECO:0000313" key="4">
    <source>
        <dbReference type="Proteomes" id="UP000027665"/>
    </source>
</evidence>
<comment type="similarity">
    <text evidence="1">Belongs to the DprA/Smf family.</text>
</comment>
<dbReference type="PATRIC" id="fig|2754.20.peg.858"/>
<gene>
    <name evidence="3" type="ORF">EH55_03645</name>
</gene>
<dbReference type="GO" id="GO:0009294">
    <property type="term" value="P:DNA-mediated transformation"/>
    <property type="evidence" value="ECO:0007669"/>
    <property type="project" value="InterPro"/>
</dbReference>
<keyword evidence="4" id="KW-1185">Reference proteome</keyword>
<dbReference type="SUPFAM" id="SSF102405">
    <property type="entry name" value="MCP/YpsA-like"/>
    <property type="match status" value="1"/>
</dbReference>
<dbReference type="PANTHER" id="PTHR43022:SF1">
    <property type="entry name" value="PROTEIN SMF"/>
    <property type="match status" value="1"/>
</dbReference>
<accession>A0A073IQF4</accession>
<dbReference type="Gene3D" id="3.40.50.450">
    <property type="match status" value="1"/>
</dbReference>